<dbReference type="Gene3D" id="1.10.510.10">
    <property type="entry name" value="Transferase(Phosphotransferase) domain 1"/>
    <property type="match status" value="1"/>
</dbReference>
<dbReference type="InterPro" id="IPR011009">
    <property type="entry name" value="Kinase-like_dom_sf"/>
</dbReference>
<dbReference type="PANTHER" id="PTHR17583:SF0">
    <property type="entry name" value="PHOSPHOINOSITIDE 3-KINASE REGULATORY SUBUNIT 4"/>
    <property type="match status" value="1"/>
</dbReference>
<name>A0ABR2HGC3_9EUKA</name>
<dbReference type="SUPFAM" id="SSF56112">
    <property type="entry name" value="Protein kinase-like (PK-like)"/>
    <property type="match status" value="1"/>
</dbReference>
<dbReference type="SUPFAM" id="SSF50978">
    <property type="entry name" value="WD40 repeat-like"/>
    <property type="match status" value="1"/>
</dbReference>
<dbReference type="Pfam" id="PF00069">
    <property type="entry name" value="Pkinase"/>
    <property type="match status" value="1"/>
</dbReference>
<dbReference type="SMART" id="SM00220">
    <property type="entry name" value="S_TKc"/>
    <property type="match status" value="1"/>
</dbReference>
<dbReference type="EMBL" id="JAPFFF010000029">
    <property type="protein sequence ID" value="KAK8846153.1"/>
    <property type="molecule type" value="Genomic_DNA"/>
</dbReference>
<dbReference type="Proteomes" id="UP001470230">
    <property type="component" value="Unassembled WGS sequence"/>
</dbReference>
<dbReference type="InterPro" id="IPR008271">
    <property type="entry name" value="Ser/Thr_kinase_AS"/>
</dbReference>
<organism evidence="3 4">
    <name type="scientific">Tritrichomonas musculus</name>
    <dbReference type="NCBI Taxonomy" id="1915356"/>
    <lineage>
        <taxon>Eukaryota</taxon>
        <taxon>Metamonada</taxon>
        <taxon>Parabasalia</taxon>
        <taxon>Tritrichomonadida</taxon>
        <taxon>Tritrichomonadidae</taxon>
        <taxon>Tritrichomonas</taxon>
    </lineage>
</organism>
<protein>
    <recommendedName>
        <fullName evidence="2">Protein kinase domain-containing protein</fullName>
    </recommendedName>
</protein>
<dbReference type="InterPro" id="IPR036322">
    <property type="entry name" value="WD40_repeat_dom_sf"/>
</dbReference>
<evidence type="ECO:0000313" key="3">
    <source>
        <dbReference type="EMBL" id="KAK8846153.1"/>
    </source>
</evidence>
<proteinExistence type="predicted"/>
<keyword evidence="1" id="KW-0853">WD repeat</keyword>
<dbReference type="InterPro" id="IPR000719">
    <property type="entry name" value="Prot_kinase_dom"/>
</dbReference>
<evidence type="ECO:0000259" key="2">
    <source>
        <dbReference type="PROSITE" id="PS50011"/>
    </source>
</evidence>
<evidence type="ECO:0000256" key="1">
    <source>
        <dbReference type="ARBA" id="ARBA00022574"/>
    </source>
</evidence>
<feature type="domain" description="Protein kinase" evidence="2">
    <location>
        <begin position="23"/>
        <end position="304"/>
    </location>
</feature>
<accession>A0ABR2HGC3</accession>
<keyword evidence="4" id="KW-1185">Reference proteome</keyword>
<reference evidence="3 4" key="1">
    <citation type="submission" date="2024-04" db="EMBL/GenBank/DDBJ databases">
        <title>Tritrichomonas musculus Genome.</title>
        <authorList>
            <person name="Alves-Ferreira E."/>
            <person name="Grigg M."/>
            <person name="Lorenzi H."/>
            <person name="Galac M."/>
        </authorList>
    </citation>
    <scope>NUCLEOTIDE SEQUENCE [LARGE SCALE GENOMIC DNA]</scope>
    <source>
        <strain evidence="3 4">EAF2021</strain>
    </source>
</reference>
<gene>
    <name evidence="3" type="ORF">M9Y10_020158</name>
</gene>
<dbReference type="PROSITE" id="PS50011">
    <property type="entry name" value="PROTEIN_KINASE_DOM"/>
    <property type="match status" value="1"/>
</dbReference>
<dbReference type="PROSITE" id="PS00108">
    <property type="entry name" value="PROTEIN_KINASE_ST"/>
    <property type="match status" value="1"/>
</dbReference>
<dbReference type="PANTHER" id="PTHR17583">
    <property type="entry name" value="PHOSPHOINOSITIDE 3-KINASE REGULATORY SUBUNIT 4"/>
    <property type="match status" value="1"/>
</dbReference>
<sequence length="1242" mass="141262">MGNQIVIPASKDWWSSILNPKNYYVKEQIQSGSLFLKFICTDVSKNDRFIVKAYQNERLSSIPNYKEIKKYFEILTKSDIPMIYYIDIIENSNSAFFIRRRFGQPLSDLISQEANLYTEEKFWITYQLFTALDSFHKINIFHGDLKPSNIIYVPSGRVYIVDPAPFKPITLDQYHPHYFYYFFANDSSSGCYLAPERLLGTLNSSSKMPFGDLILADLFSLGCIIAFMYLNGEHLFNADTARKFGKGEYRDELDASLSAINDEKIIRLIKGLISRHPHKRKETFDAFYKNGFPSDFKIMIEKFFPKQDFFVLNQKAGSKLFDYNCISSNPKVTVKTFPLIVKESNLLKGTSKNPVTVGTRINYFNYFSYRALKARSLNDINYIIDFIIDFSRDFDDESKLMRLVPLFIQLLDIEICTLRRKLLFELVRVFQSIQQIPKDIKKVLKESILPLFRRKFRREGINLGWSFASDTEIDLMLFNQNMNAQSSASNSILMGESTGNDNGNDDGKSGGSSVDSYFAIIAEFLPFFAFEVLRLQPEYHKDCISAFNFLPKNSVTVFKVFAESMRKVLKNSPYFYYRDFSIFIRNFFFSGIDYKIIYMGIIIEAYSHFQPDEKPYFIDDLVDILPMIVDSVVPNNKVNFTFFDPGTPGEISTSAIDSSNVQSMSKSRPGLPIEWDGPECLKWEEFTMLSLQFFILLLEKEFIDQTLTYAIAGIIIPLLNSKSDKIYSLLSILNRYFTPYAKQMPLFIFINDRLADFKGHKKEVQKGPDLLKLIEKKKYSSSERVKFANPFLTVPLVRKYKRIPLSPRFVQSKRRECGCVTSVALDKEMCIYVLDGKKIRCFKNNFGSDDKEPVNELIYRKNDKNETRAHYSNGLITHIDILSHDDNCCFSGSPVVAYQKGRIDCIDMRKGFVSYSKSGSSGLTVSPCVQMGYENEKDLLTSFCALKKRCCLASGRWNGCIEVLDIRAAPSTSGEGCFGFIGGGGASIPFKFDSLVSLVSSPVSDDYLFAGFSNGMVISIDLRVGLPVSETLTIPAYNIWPVAAQDGTKNSCIAVYDGQSTIDFVSEPKNNIVKKIRGRSFVGSTFNGGVVLADGFSASYIDIVNDEDNVRLYDGAMLPIRHENLCKDKFLSFPDFNDGEMVFPESDNLNESAYSYNYNANTSSLNNTSMSISGIGGFLSDAMYDDVEKQIRKSVFSVHMHKSPLKCIAKYENLFVTGDSTGFVNLWTICSSEASKILPTYT</sequence>
<comment type="caution">
    <text evidence="3">The sequence shown here is derived from an EMBL/GenBank/DDBJ whole genome shotgun (WGS) entry which is preliminary data.</text>
</comment>
<dbReference type="InterPro" id="IPR045162">
    <property type="entry name" value="Vps15-like"/>
</dbReference>
<evidence type="ECO:0000313" key="4">
    <source>
        <dbReference type="Proteomes" id="UP001470230"/>
    </source>
</evidence>